<accession>V6LVK8</accession>
<dbReference type="EMBL" id="KI546107">
    <property type="protein sequence ID" value="EST44849.1"/>
    <property type="molecule type" value="Genomic_DNA"/>
</dbReference>
<sequence length="69" mass="7498">MLTPLESARRTGDMSVLLVPKYPLGCMVDASYFRASQLHKLAALKGAAMAHRLVCELKPAMCISHGRLA</sequence>
<reference evidence="1" key="1">
    <citation type="journal article" date="2014" name="PLoS Genet.">
        <title>The Genome of Spironucleus salmonicida Highlights a Fish Pathogen Adapted to Fluctuating Environments.</title>
        <authorList>
            <person name="Xu F."/>
            <person name="Jerlstrom-Hultqvist J."/>
            <person name="Einarsson E."/>
            <person name="Astvaldsson A."/>
            <person name="Svard S.G."/>
            <person name="Andersson J.O."/>
        </authorList>
    </citation>
    <scope>NUCLEOTIDE SEQUENCE</scope>
</reference>
<proteinExistence type="predicted"/>
<dbReference type="AlphaFoldDB" id="V6LVK8"/>
<protein>
    <submittedName>
        <fullName evidence="1">Uncharacterized protein</fullName>
    </submittedName>
</protein>
<organism evidence="1">
    <name type="scientific">Spironucleus salmonicida</name>
    <dbReference type="NCBI Taxonomy" id="348837"/>
    <lineage>
        <taxon>Eukaryota</taxon>
        <taxon>Metamonada</taxon>
        <taxon>Diplomonadida</taxon>
        <taxon>Hexamitidae</taxon>
        <taxon>Hexamitinae</taxon>
        <taxon>Spironucleus</taxon>
    </lineage>
</organism>
<name>V6LVK8_9EUKA</name>
<evidence type="ECO:0000313" key="1">
    <source>
        <dbReference type="EMBL" id="EST44849.1"/>
    </source>
</evidence>
<gene>
    <name evidence="1" type="ORF">SS50377_15295</name>
</gene>